<name>V6M5Z4_9EUKA</name>
<protein>
    <submittedName>
        <fullName evidence="6">Nucleolar GTPase</fullName>
    </submittedName>
</protein>
<dbReference type="InterPro" id="IPR027417">
    <property type="entry name" value="P-loop_NTPase"/>
</dbReference>
<feature type="domain" description="G" evidence="5">
    <location>
        <begin position="243"/>
        <end position="309"/>
    </location>
</feature>
<feature type="compositionally biased region" description="Basic and acidic residues" evidence="4">
    <location>
        <begin position="13"/>
        <end position="37"/>
    </location>
</feature>
<gene>
    <name evidence="6" type="ORF">SS50377_11016</name>
    <name evidence="7" type="ORF">SS50377_21489</name>
</gene>
<dbReference type="InterPro" id="IPR050755">
    <property type="entry name" value="TRAFAC_YlqF/YawG_RiboMat"/>
</dbReference>
<proteinExistence type="predicted"/>
<reference evidence="7" key="2">
    <citation type="submission" date="2020-12" db="EMBL/GenBank/DDBJ databases">
        <title>New Spironucleus salmonicida genome in near-complete chromosomes.</title>
        <authorList>
            <person name="Xu F."/>
            <person name="Kurt Z."/>
            <person name="Jimenez-Gonzalez A."/>
            <person name="Astvaldsson A."/>
            <person name="Andersson J.O."/>
            <person name="Svard S.G."/>
        </authorList>
    </citation>
    <scope>NUCLEOTIDE SEQUENCE</scope>
    <source>
        <strain evidence="7">ATCC 50377</strain>
    </source>
</reference>
<evidence type="ECO:0000256" key="1">
    <source>
        <dbReference type="ARBA" id="ARBA00022741"/>
    </source>
</evidence>
<organism evidence="6">
    <name type="scientific">Spironucleus salmonicida</name>
    <dbReference type="NCBI Taxonomy" id="348837"/>
    <lineage>
        <taxon>Eukaryota</taxon>
        <taxon>Metamonada</taxon>
        <taxon>Diplomonadida</taxon>
        <taxon>Hexamitidae</taxon>
        <taxon>Hexamitinae</taxon>
        <taxon>Spironucleus</taxon>
    </lineage>
</organism>
<dbReference type="AlphaFoldDB" id="V6M5Z4"/>
<dbReference type="InterPro" id="IPR006073">
    <property type="entry name" value="GTP-bd"/>
</dbReference>
<feature type="coiled-coil region" evidence="3">
    <location>
        <begin position="82"/>
        <end position="131"/>
    </location>
</feature>
<evidence type="ECO:0000313" key="6">
    <source>
        <dbReference type="EMBL" id="EST48779.1"/>
    </source>
</evidence>
<dbReference type="GO" id="GO:0005730">
    <property type="term" value="C:nucleolus"/>
    <property type="evidence" value="ECO:0007669"/>
    <property type="project" value="TreeGrafter"/>
</dbReference>
<reference evidence="6 7" key="1">
    <citation type="journal article" date="2014" name="PLoS Genet.">
        <title>The Genome of Spironucleus salmonicida Highlights a Fish Pathogen Adapted to Fluctuating Environments.</title>
        <authorList>
            <person name="Xu F."/>
            <person name="Jerlstrom-Hultqvist J."/>
            <person name="Einarsson E."/>
            <person name="Astvaldsson A."/>
            <person name="Svard S.G."/>
            <person name="Andersson J.O."/>
        </authorList>
    </citation>
    <scope>NUCLEOTIDE SEQUENCE</scope>
    <source>
        <strain evidence="7">ATCC 50377</strain>
    </source>
</reference>
<dbReference type="GO" id="GO:0005525">
    <property type="term" value="F:GTP binding"/>
    <property type="evidence" value="ECO:0007669"/>
    <property type="project" value="UniProtKB-KW"/>
</dbReference>
<dbReference type="Proteomes" id="UP000018208">
    <property type="component" value="Unassembled WGS sequence"/>
</dbReference>
<keyword evidence="2" id="KW-0342">GTP-binding</keyword>
<evidence type="ECO:0000313" key="7">
    <source>
        <dbReference type="EMBL" id="KAH0575952.1"/>
    </source>
</evidence>
<dbReference type="PANTHER" id="PTHR11089">
    <property type="entry name" value="GTP-BINDING PROTEIN-RELATED"/>
    <property type="match status" value="1"/>
</dbReference>
<accession>V6M5Z4</accession>
<dbReference type="PANTHER" id="PTHR11089:SF30">
    <property type="entry name" value="GUANINE NUCLEOTIDE-BINDING PROTEIN-LIKE 3 HOMOLOG"/>
    <property type="match status" value="1"/>
</dbReference>
<dbReference type="SUPFAM" id="SSF52540">
    <property type="entry name" value="P-loop containing nucleoside triphosphate hydrolases"/>
    <property type="match status" value="1"/>
</dbReference>
<evidence type="ECO:0000256" key="2">
    <source>
        <dbReference type="ARBA" id="ARBA00023134"/>
    </source>
</evidence>
<dbReference type="OrthoDB" id="10266128at2759"/>
<sequence>MPKKQHKSKRRASLKEVRAEKRHQSDVRRKTNKDVKKGKAPRKILLKDPALPNIDPLKAKIMRQLLNNAEKITPTDMQRAMAQKFAVDVVNAEQEIRDIQDDIFNSGDVFLKEKNLRKQQFKTELNQVVQQSDVILQVLDARDPENTRNGELEQLCRTLKKPFVLLLNKIDLVPSNVIQQYVNYYKSLHIPSILFKAPQIVGKSSVRYASAQTGLSDKTACVGAFELKRLLHSLCPGERAVACCVGYPNTGKSSVINALANRACCLAAPIPGQTRNIKEIHIDKKLRLLDCPGVVFDTRQNVILREELLEDPIGEVGRLLGMVGKISDVYNVYTLEFQELDPESQLRDFLVKLGKKLGKIKHGGIVDQDEVAISVVRDWNRGVIPFWRDISSVQNIQQVQEAFIQGIDGDMLEKFNYDVIGHLAGIKSGVALK</sequence>
<keyword evidence="3" id="KW-0175">Coiled coil</keyword>
<keyword evidence="1" id="KW-0547">Nucleotide-binding</keyword>
<dbReference type="Gene3D" id="3.40.50.300">
    <property type="entry name" value="P-loop containing nucleotide triphosphate hydrolases"/>
    <property type="match status" value="1"/>
</dbReference>
<dbReference type="EMBL" id="KI545977">
    <property type="protein sequence ID" value="EST48779.1"/>
    <property type="molecule type" value="Genomic_DNA"/>
</dbReference>
<feature type="compositionally biased region" description="Basic residues" evidence="4">
    <location>
        <begin position="1"/>
        <end position="12"/>
    </location>
</feature>
<evidence type="ECO:0000256" key="3">
    <source>
        <dbReference type="SAM" id="Coils"/>
    </source>
</evidence>
<dbReference type="EMBL" id="AUWU02000002">
    <property type="protein sequence ID" value="KAH0575952.1"/>
    <property type="molecule type" value="Genomic_DNA"/>
</dbReference>
<dbReference type="VEuPathDB" id="GiardiaDB:SS50377_21489"/>
<keyword evidence="8" id="KW-1185">Reference proteome</keyword>
<evidence type="ECO:0000313" key="8">
    <source>
        <dbReference type="Proteomes" id="UP000018208"/>
    </source>
</evidence>
<feature type="region of interest" description="Disordered" evidence="4">
    <location>
        <begin position="1"/>
        <end position="40"/>
    </location>
</feature>
<evidence type="ECO:0000259" key="5">
    <source>
        <dbReference type="Pfam" id="PF01926"/>
    </source>
</evidence>
<evidence type="ECO:0000256" key="4">
    <source>
        <dbReference type="SAM" id="MobiDB-lite"/>
    </source>
</evidence>
<dbReference type="Pfam" id="PF01926">
    <property type="entry name" value="MMR_HSR1"/>
    <property type="match status" value="1"/>
</dbReference>